<keyword evidence="6" id="KW-0472">Membrane</keyword>
<sequence>MSDHVDKSKFEIFELGTVDDTVAKFGGIKLKEQVTYVTPAIPMFGEACSNADVFEAHALTHPAIYCAVVSDFKLIGGAAFPIIQNKSICHQYFSTEYWETSEQATLSCYIKQDQNMIGYRNIKERHNYTCSVINLVGNGSYNYAHWMTEFLPQLVLLKEQGLDFSSYKVVVDSRSYPSMLEALFLLGVREDQLLKVDAMSLNTFPEALWVSPVANIVFQRPNAISSDALHQLAEPQHAIFHPDALIATRNAFLALVAQEKSESAPERIFIKRFSGRQYHARSVVNEAAIQQKLESEGFVSIDPSTLSFTEQIRIFSQAKYIVAASGAALLNMMWAPEGAKVIVLMNDAKVVNYWYFSNIAFAVGHQLAYVLGKVVDTGNWNDINHADFEISLQALVSALESFGLYLEHQPIINPVLEEALTTARKHYQAGRIEQAVGLYQEVLKIEPEHAEANYGLGVIEAHTQNASIALARFERAVMARPEQEQYWVSYITTLMQSGAIDSAADALELGMKYGLSAGMAKKLAAEFTRSFDINRIGFLVHTLELVNHYACVWDLLPEGSFDVVLYGDAEATDLAFFAPWKCNVVTASDVIHANSRYQYLVSNQPINLSGSPLIKQLGNINVRFMYAAGKSGWNLSEWNSLYDVILCFGPYHAGIFSESTDAVVVQMGYPRFDRYFTQQLDKADLHARYGCDPLKKTVVWLPTWKTLSSVTHFDAEISALTDHYNVIVKLHPLMPESEPERVVTLRRHNFTHLITDSSDNLPLYQLADFMLFDYGGPPLAGIYADKNFILLNVAGAIDDDLTGKDSPDITIRKHLINVNPTDLTIAELLADASIWDQQRSVRHVLRKRYFAPYYGFSAQVAANALLNLKYMVGKGGAA</sequence>
<dbReference type="InterPro" id="IPR007554">
    <property type="entry name" value="Glycerophosphate_synth"/>
</dbReference>
<comment type="subcellular location">
    <subcellularLocation>
        <location evidence="1">Cell membrane</location>
        <topology evidence="1">Peripheral membrane protein</topology>
    </subcellularLocation>
</comment>
<keyword evidence="4" id="KW-0808">Transferase</keyword>
<dbReference type="RefSeq" id="WP_135277459.1">
    <property type="nucleotide sequence ID" value="NZ_PQVH01000008.1"/>
</dbReference>
<comment type="caution">
    <text evidence="9">The sequence shown here is derived from an EMBL/GenBank/DDBJ whole genome shotgun (WGS) entry which is preliminary data.</text>
</comment>
<keyword evidence="5" id="KW-0777">Teichoic acid biosynthesis</keyword>
<evidence type="ECO:0000256" key="5">
    <source>
        <dbReference type="ARBA" id="ARBA00022944"/>
    </source>
</evidence>
<dbReference type="GO" id="GO:0005886">
    <property type="term" value="C:plasma membrane"/>
    <property type="evidence" value="ECO:0007669"/>
    <property type="project" value="UniProtKB-SubCell"/>
</dbReference>
<dbReference type="OrthoDB" id="8536760at2"/>
<reference evidence="9 10" key="1">
    <citation type="submission" date="2018-02" db="EMBL/GenBank/DDBJ databases">
        <title>A novel lanthanide dependent methylotroph, Methylotenera sp. La3113.</title>
        <authorList>
            <person name="Lv H."/>
            <person name="Tani A."/>
        </authorList>
    </citation>
    <scope>NUCLEOTIDE SEQUENCE [LARGE SCALE GENOMIC DNA]</scope>
    <source>
        <strain evidence="9 10">La3113</strain>
    </source>
</reference>
<accession>A0A4Y9VRQ0</accession>
<dbReference type="Pfam" id="PF04464">
    <property type="entry name" value="Glyphos_transf"/>
    <property type="match status" value="1"/>
</dbReference>
<dbReference type="InterPro" id="IPR049625">
    <property type="entry name" value="Glyco_transf_61_cat"/>
</dbReference>
<dbReference type="InterPro" id="IPR019734">
    <property type="entry name" value="TPR_rpt"/>
</dbReference>
<dbReference type="InterPro" id="IPR043149">
    <property type="entry name" value="TagF_N"/>
</dbReference>
<evidence type="ECO:0000313" key="9">
    <source>
        <dbReference type="EMBL" id="TFW71776.1"/>
    </source>
</evidence>
<proteinExistence type="inferred from homology"/>
<protein>
    <recommendedName>
        <fullName evidence="8">Glycosyltransferase 61 catalytic domain-containing protein</fullName>
    </recommendedName>
</protein>
<feature type="repeat" description="TPR" evidence="7">
    <location>
        <begin position="416"/>
        <end position="449"/>
    </location>
</feature>
<organism evidence="9 10">
    <name type="scientific">Methylotenera oryzisoli</name>
    <dbReference type="NCBI Taxonomy" id="2080758"/>
    <lineage>
        <taxon>Bacteria</taxon>
        <taxon>Pseudomonadati</taxon>
        <taxon>Pseudomonadota</taxon>
        <taxon>Betaproteobacteria</taxon>
        <taxon>Nitrosomonadales</taxon>
        <taxon>Methylophilaceae</taxon>
        <taxon>Methylotenera</taxon>
    </lineage>
</organism>
<dbReference type="Proteomes" id="UP000297706">
    <property type="component" value="Unassembled WGS sequence"/>
</dbReference>
<dbReference type="Gene3D" id="3.40.50.12580">
    <property type="match status" value="1"/>
</dbReference>
<keyword evidence="7" id="KW-0802">TPR repeat</keyword>
<evidence type="ECO:0000313" key="10">
    <source>
        <dbReference type="Proteomes" id="UP000297706"/>
    </source>
</evidence>
<dbReference type="InterPro" id="IPR011990">
    <property type="entry name" value="TPR-like_helical_dom_sf"/>
</dbReference>
<evidence type="ECO:0000256" key="7">
    <source>
        <dbReference type="PROSITE-ProRule" id="PRU00339"/>
    </source>
</evidence>
<feature type="domain" description="Glycosyltransferase 61 catalytic" evidence="8">
    <location>
        <begin position="143"/>
        <end position="342"/>
    </location>
</feature>
<evidence type="ECO:0000256" key="6">
    <source>
        <dbReference type="ARBA" id="ARBA00023136"/>
    </source>
</evidence>
<name>A0A4Y9VRQ0_9PROT</name>
<dbReference type="GO" id="GO:0047355">
    <property type="term" value="F:CDP-glycerol glycerophosphotransferase activity"/>
    <property type="evidence" value="ECO:0007669"/>
    <property type="project" value="InterPro"/>
</dbReference>
<dbReference type="Gene3D" id="3.40.50.11820">
    <property type="match status" value="1"/>
</dbReference>
<comment type="similarity">
    <text evidence="2">Belongs to the CDP-glycerol glycerophosphotransferase family.</text>
</comment>
<keyword evidence="10" id="KW-1185">Reference proteome</keyword>
<dbReference type="EMBL" id="PQVH01000008">
    <property type="protein sequence ID" value="TFW71776.1"/>
    <property type="molecule type" value="Genomic_DNA"/>
</dbReference>
<evidence type="ECO:0000259" key="8">
    <source>
        <dbReference type="Pfam" id="PF04577"/>
    </source>
</evidence>
<dbReference type="InterPro" id="IPR043148">
    <property type="entry name" value="TagF_C"/>
</dbReference>
<dbReference type="Pfam" id="PF14559">
    <property type="entry name" value="TPR_19"/>
    <property type="match status" value="1"/>
</dbReference>
<dbReference type="PROSITE" id="PS50005">
    <property type="entry name" value="TPR"/>
    <property type="match status" value="1"/>
</dbReference>
<dbReference type="SUPFAM" id="SSF48452">
    <property type="entry name" value="TPR-like"/>
    <property type="match status" value="1"/>
</dbReference>
<dbReference type="Gene3D" id="1.25.40.10">
    <property type="entry name" value="Tetratricopeptide repeat domain"/>
    <property type="match status" value="1"/>
</dbReference>
<evidence type="ECO:0000256" key="4">
    <source>
        <dbReference type="ARBA" id="ARBA00022679"/>
    </source>
</evidence>
<evidence type="ECO:0000256" key="2">
    <source>
        <dbReference type="ARBA" id="ARBA00010488"/>
    </source>
</evidence>
<dbReference type="GO" id="GO:0016757">
    <property type="term" value="F:glycosyltransferase activity"/>
    <property type="evidence" value="ECO:0007669"/>
    <property type="project" value="InterPro"/>
</dbReference>
<dbReference type="Pfam" id="PF04577">
    <property type="entry name" value="Glyco_transf_61"/>
    <property type="match status" value="1"/>
</dbReference>
<dbReference type="GO" id="GO:0019350">
    <property type="term" value="P:teichoic acid biosynthetic process"/>
    <property type="evidence" value="ECO:0007669"/>
    <property type="project" value="UniProtKB-KW"/>
</dbReference>
<keyword evidence="3" id="KW-1003">Cell membrane</keyword>
<dbReference type="SUPFAM" id="SSF53756">
    <property type="entry name" value="UDP-Glycosyltransferase/glycogen phosphorylase"/>
    <property type="match status" value="1"/>
</dbReference>
<gene>
    <name evidence="9" type="ORF">C3Y98_06740</name>
</gene>
<dbReference type="AlphaFoldDB" id="A0A4Y9VRQ0"/>
<evidence type="ECO:0000256" key="1">
    <source>
        <dbReference type="ARBA" id="ARBA00004202"/>
    </source>
</evidence>
<evidence type="ECO:0000256" key="3">
    <source>
        <dbReference type="ARBA" id="ARBA00022475"/>
    </source>
</evidence>